<evidence type="ECO:0000313" key="2">
    <source>
        <dbReference type="EMBL" id="VAI80730.1"/>
    </source>
</evidence>
<accession>A0A9R1BTR6</accession>
<keyword evidence="3" id="KW-1185">Reference proteome</keyword>
<protein>
    <submittedName>
        <fullName evidence="2">Uncharacterized protein</fullName>
    </submittedName>
</protein>
<gene>
    <name evidence="2" type="ORF">TRITD_7Av1G261590</name>
</gene>
<dbReference type="Gramene" id="TRITD7Av1G261590.1">
    <property type="protein sequence ID" value="TRITD7Av1G261590.1"/>
    <property type="gene ID" value="TRITD7Av1G261590"/>
</dbReference>
<dbReference type="AlphaFoldDB" id="A0A9R1BTR6"/>
<feature type="region of interest" description="Disordered" evidence="1">
    <location>
        <begin position="149"/>
        <end position="176"/>
    </location>
</feature>
<feature type="compositionally biased region" description="Polar residues" evidence="1">
    <location>
        <begin position="152"/>
        <end position="176"/>
    </location>
</feature>
<dbReference type="EMBL" id="LT934123">
    <property type="protein sequence ID" value="VAI80730.1"/>
    <property type="molecule type" value="Genomic_DNA"/>
</dbReference>
<name>A0A9R1BTR6_TRITD</name>
<dbReference type="Proteomes" id="UP000324705">
    <property type="component" value="Chromosome 7A"/>
</dbReference>
<proteinExistence type="predicted"/>
<organism evidence="2 3">
    <name type="scientific">Triticum turgidum subsp. durum</name>
    <name type="common">Durum wheat</name>
    <name type="synonym">Triticum durum</name>
    <dbReference type="NCBI Taxonomy" id="4567"/>
    <lineage>
        <taxon>Eukaryota</taxon>
        <taxon>Viridiplantae</taxon>
        <taxon>Streptophyta</taxon>
        <taxon>Embryophyta</taxon>
        <taxon>Tracheophyta</taxon>
        <taxon>Spermatophyta</taxon>
        <taxon>Magnoliopsida</taxon>
        <taxon>Liliopsida</taxon>
        <taxon>Poales</taxon>
        <taxon>Poaceae</taxon>
        <taxon>BOP clade</taxon>
        <taxon>Pooideae</taxon>
        <taxon>Triticodae</taxon>
        <taxon>Triticeae</taxon>
        <taxon>Triticinae</taxon>
        <taxon>Triticum</taxon>
    </lineage>
</organism>
<sequence length="443" mass="48175">MVILSIFLFQKYRLYLNRVKPNSLGDASERQNSSMDNQRNFMHNHEHERWHVSSCGIPSWSPNYFGATSQLGQLTDSQSSLCMGSLIHGGRMSRYLVPHTPDVRRFAGSEDPPISLDNGILDDIMLDEFSTYSSGTSYVDSMRGKLMETSKGKSPSNLRSYFTNTPSGRGSSAPTNEYQVQPLESINHYHTHMNALYTHMLGVVGSCSNFPGFAGNYNNPRRSSMQVNLTGILHRGGTSHVPPHVNIPRINQLTNYETSSSGLLLQNQLPPFIGNTTSVTGFNEQIVPFNIPTNPSSVGMLNAHNSTPIAPSQMFSGGRITTLREGFNEKISPFNIASNTSSVGTMLNGNYALGIGSTSKTETNMVNSGRTISTGSNLQTDSFVTLTPMPGGGDAAGILPVQESMVNQQEPSDLLNGINAFPSDDITNLLNNDFIGEDAVMDG</sequence>
<evidence type="ECO:0000256" key="1">
    <source>
        <dbReference type="SAM" id="MobiDB-lite"/>
    </source>
</evidence>
<reference evidence="2 3" key="1">
    <citation type="submission" date="2017-09" db="EMBL/GenBank/DDBJ databases">
        <authorList>
            <consortium name="International Durum Wheat Genome Sequencing Consortium (IDWGSC)"/>
            <person name="Milanesi L."/>
        </authorList>
    </citation>
    <scope>NUCLEOTIDE SEQUENCE [LARGE SCALE GENOMIC DNA]</scope>
    <source>
        <strain evidence="3">cv. Svevo</strain>
    </source>
</reference>
<evidence type="ECO:0000313" key="3">
    <source>
        <dbReference type="Proteomes" id="UP000324705"/>
    </source>
</evidence>